<name>A0AA86NKZ4_9EUKA</name>
<protein>
    <submittedName>
        <fullName evidence="2">Hypothetical_protein</fullName>
    </submittedName>
</protein>
<reference evidence="2 3" key="2">
    <citation type="submission" date="2024-07" db="EMBL/GenBank/DDBJ databases">
        <authorList>
            <person name="Akdeniz Z."/>
        </authorList>
    </citation>
    <scope>NUCLEOTIDE SEQUENCE [LARGE SCALE GENOMIC DNA]</scope>
</reference>
<organism evidence="1">
    <name type="scientific">Hexamita inflata</name>
    <dbReference type="NCBI Taxonomy" id="28002"/>
    <lineage>
        <taxon>Eukaryota</taxon>
        <taxon>Metamonada</taxon>
        <taxon>Diplomonadida</taxon>
        <taxon>Hexamitidae</taxon>
        <taxon>Hexamitinae</taxon>
        <taxon>Hexamita</taxon>
    </lineage>
</organism>
<dbReference type="Proteomes" id="UP001642409">
    <property type="component" value="Unassembled WGS sequence"/>
</dbReference>
<comment type="caution">
    <text evidence="1">The sequence shown here is derived from an EMBL/GenBank/DDBJ whole genome shotgun (WGS) entry which is preliminary data.</text>
</comment>
<accession>A0AA86NKZ4</accession>
<evidence type="ECO:0000313" key="1">
    <source>
        <dbReference type="EMBL" id="CAI9921122.1"/>
    </source>
</evidence>
<evidence type="ECO:0000313" key="3">
    <source>
        <dbReference type="Proteomes" id="UP001642409"/>
    </source>
</evidence>
<dbReference type="EMBL" id="CATOUU010000215">
    <property type="protein sequence ID" value="CAI9921122.1"/>
    <property type="molecule type" value="Genomic_DNA"/>
</dbReference>
<proteinExistence type="predicted"/>
<keyword evidence="3" id="KW-1185">Reference proteome</keyword>
<gene>
    <name evidence="2" type="ORF">HINF_LOCUS75473</name>
    <name evidence="1" type="ORF">HINF_LOCUS8767</name>
</gene>
<sequence>MSIKLVLSPKQIEFQQLITSQNQEALQIFVSQLQDNVQVRDMMNLIQDISDETKTTVLKIHFDEVIAQMFVSKLRQNPECFDIDNLFQLLDIEVNSIQRNNKDIEIIFQAISELNPFENISYVQKQYPTPPKELTLEIFKQQIQQFVKPGDYECVCNIFDAYNEKIMQTKTQIDFQEILQFSKQEIETILGAHYLVSYTVKKYLSLYSVLSHPESESFPHKISSFDSRSISLMVGDKVIPYIDWRMHWNTVTEFARSHIQGFAYQSFDVLYILGGPKSGKTITLYLVSIFMTYFVKYLRPKQYRPDPDFCQNITRIISLDCLKCPQKDDVVEKTTLFLTRLQWIYSQISNHIYQTPQQIAEVNNANYSYKVIAAIQNMLEKAQCYYVINWDEIQCLVADLSLVDQQAFGNFFKVIMIVITAPCQHIVTGSSSEVLLTILKQVPQNGRSLMRCSHAVLTACEDTDENMQLLIQYLNENCNVQTILQMFKNVQLEHNLNFTCADLHQVLKHLDLNQPQKATMQAAAIKLVQARSKAVRPWIDQALNTLAEYKNSKDYKLQHLNEINLEFLKFMVGSNHFAESLVSLICTKVRNHNGDTKLHLRDSTLKTAMQEMVFDNQIADKKVRASVIFSILSDCQNCIMKCKEMGVKEYTEIDSLWSQMVTQKPANKQQITQLIFQSTSKILQHKIKQSDKKNNSKAQQLKTQELKAELYELEKSEHVKVNDISYQSQAVKTWQDAFAAIEMLSDYGSCIHTTEKVDAIGLLQSLMEGPEFEQINIFLKELMLMCNKAIFKARNKQFSYEQEAINITFTVPSKNRPKKVSQCQNKRKVKESLNNVNIVVEGDGNNINLII</sequence>
<dbReference type="EMBL" id="CAXDID020000670">
    <property type="protein sequence ID" value="CAL6109496.1"/>
    <property type="molecule type" value="Genomic_DNA"/>
</dbReference>
<evidence type="ECO:0000313" key="2">
    <source>
        <dbReference type="EMBL" id="CAL6109496.1"/>
    </source>
</evidence>
<reference evidence="1" key="1">
    <citation type="submission" date="2023-06" db="EMBL/GenBank/DDBJ databases">
        <authorList>
            <person name="Kurt Z."/>
        </authorList>
    </citation>
    <scope>NUCLEOTIDE SEQUENCE</scope>
</reference>
<dbReference type="AlphaFoldDB" id="A0AA86NKZ4"/>